<keyword evidence="2 8" id="KW-0963">Cytoplasm</keyword>
<dbReference type="PATRIC" id="fig|634498.28.peg.1815"/>
<dbReference type="Pfam" id="PF04998">
    <property type="entry name" value="RNA_pol_Rpb1_5"/>
    <property type="match status" value="1"/>
</dbReference>
<comment type="subcellular location">
    <subcellularLocation>
        <location evidence="8">Cytoplasm</location>
    </subcellularLocation>
</comment>
<keyword evidence="5 8" id="KW-0238">DNA-binding</keyword>
<evidence type="ECO:0000256" key="8">
    <source>
        <dbReference type="HAMAP-Rule" id="MF_00411"/>
    </source>
</evidence>
<dbReference type="EMBL" id="CP001719">
    <property type="protein sequence ID" value="ADC47664.1"/>
    <property type="molecule type" value="Genomic_DNA"/>
</dbReference>
<sequence length="545" mass="59409">MVDAEAKLDAIKKVEKVLKKNKIDFPQSYIDELASAYIRRDLTDKELNTLVLKVEEAYERAHIEAGEAVGTVAAQSVGEPGTQMTMRTFHYAGVAELNVTLGLPRLIEIVDARKKISTPTMDIYFEDEYKNDEEFVRKLANQIGKSTINDILADYDIDYFNYKIVTVLDNEKIESRRLDIDDIISRVQKTFKKLEIINYGDDELIEEEAKDIEDVDSDVEETDIAKVDKVDETGMAKADSDAEETGMAKADSEEDSETIQVSDEEVQEPSNINLKKSDENITLIFEPSKRTIRELRLLGDKVRDLQISGTKGIGKVIIRKDDAEWVLHTEGSNLGAIFKIEGIDKVRSTTNDIHEIEVVLGIEAARNAIVYELNRTLSDQGLTVDIRHIMLVADMMTSEGTVKSIGRHGISGEKSSVLARAAFEETGKHLLHASIRGEVDDLTGIIENIIIGQPIPLGTGSVSVTMKPDAYPITAGITKRGKGKSGGSASESKEVNSGIAKGGKGKSGGSASESKEVNSGIAKGGKGKSGGSASESKEVNSGITP</sequence>
<dbReference type="AlphaFoldDB" id="D3DZI6"/>
<comment type="subunit">
    <text evidence="8">Part of the RNA polymerase complex.</text>
</comment>
<gene>
    <name evidence="8 11" type="primary">rpoA2</name>
    <name evidence="8" type="synonym">rpo1C</name>
    <name evidence="11" type="ordered locus">mru_1814</name>
</gene>
<evidence type="ECO:0000256" key="2">
    <source>
        <dbReference type="ARBA" id="ARBA00022490"/>
    </source>
</evidence>
<keyword evidence="4 8" id="KW-0548">Nucleotidyltransferase</keyword>
<dbReference type="eggNOG" id="arCOG04256">
    <property type="taxonomic scope" value="Archaea"/>
</dbReference>
<comment type="function">
    <text evidence="8">DNA-dependent RNA polymerase (RNAP) catalyzes the transcription of DNA into RNA using the four ribonucleoside triphosphates as substrates. Forms part of the jaw domain.</text>
</comment>
<dbReference type="PANTHER" id="PTHR19376">
    <property type="entry name" value="DNA-DIRECTED RNA POLYMERASE"/>
    <property type="match status" value="1"/>
</dbReference>
<dbReference type="GO" id="GO:0005737">
    <property type="term" value="C:cytoplasm"/>
    <property type="evidence" value="ECO:0007669"/>
    <property type="project" value="UniProtKB-SubCell"/>
</dbReference>
<evidence type="ECO:0000256" key="4">
    <source>
        <dbReference type="ARBA" id="ARBA00022695"/>
    </source>
</evidence>
<dbReference type="OrthoDB" id="372142at2157"/>
<dbReference type="InterPro" id="IPR012757">
    <property type="entry name" value="RPO1C"/>
</dbReference>
<keyword evidence="3 8" id="KW-0808">Transferase</keyword>
<dbReference type="HAMAP" id="MF_00411">
    <property type="entry name" value="RNApol_arch_Rpo1C"/>
    <property type="match status" value="1"/>
</dbReference>
<evidence type="ECO:0000256" key="6">
    <source>
        <dbReference type="ARBA" id="ARBA00023163"/>
    </source>
</evidence>
<comment type="similarity">
    <text evidence="8">Belongs to the RNA polymerase beta' chain family.</text>
</comment>
<evidence type="ECO:0000313" key="11">
    <source>
        <dbReference type="EMBL" id="ADC47664.1"/>
    </source>
</evidence>
<evidence type="ECO:0000256" key="7">
    <source>
        <dbReference type="ARBA" id="ARBA00048552"/>
    </source>
</evidence>
<dbReference type="GO" id="GO:0000428">
    <property type="term" value="C:DNA-directed RNA polymerase complex"/>
    <property type="evidence" value="ECO:0007669"/>
    <property type="project" value="UniProtKB-KW"/>
</dbReference>
<evidence type="ECO:0000256" key="5">
    <source>
        <dbReference type="ARBA" id="ARBA00023125"/>
    </source>
</evidence>
<dbReference type="STRING" id="634498.mru_1814"/>
<protein>
    <recommendedName>
        <fullName evidence="8">DNA-directed RNA polymerase subunit Rpo1C</fullName>
        <ecNumber evidence="8">2.7.7.6</ecNumber>
    </recommendedName>
    <alternativeName>
        <fullName evidence="8">DNA-directed RNA polymerase subunit A''</fullName>
    </alternativeName>
</protein>
<dbReference type="PANTHER" id="PTHR19376:SF32">
    <property type="entry name" value="DNA-DIRECTED RNA POLYMERASE III SUBUNIT RPC1"/>
    <property type="match status" value="1"/>
</dbReference>
<dbReference type="InterPro" id="IPR007081">
    <property type="entry name" value="RNA_pol_Rpb1_5"/>
</dbReference>
<evidence type="ECO:0000313" key="12">
    <source>
        <dbReference type="Proteomes" id="UP000008680"/>
    </source>
</evidence>
<feature type="domain" description="RNA polymerase Rpb1" evidence="10">
    <location>
        <begin position="42"/>
        <end position="416"/>
    </location>
</feature>
<dbReference type="SUPFAM" id="SSF64484">
    <property type="entry name" value="beta and beta-prime subunits of DNA dependent RNA-polymerase"/>
    <property type="match status" value="1"/>
</dbReference>
<dbReference type="KEGG" id="mru:mru_1814"/>
<dbReference type="CDD" id="cd06528">
    <property type="entry name" value="RNAP_A"/>
    <property type="match status" value="1"/>
</dbReference>
<dbReference type="GO" id="GO:0006351">
    <property type="term" value="P:DNA-templated transcription"/>
    <property type="evidence" value="ECO:0007669"/>
    <property type="project" value="UniProtKB-UniRule"/>
</dbReference>
<keyword evidence="1 8" id="KW-0240">DNA-directed RNA polymerase</keyword>
<dbReference type="HOGENOM" id="CLU_037097_1_0_2"/>
<evidence type="ECO:0000256" key="3">
    <source>
        <dbReference type="ARBA" id="ARBA00022679"/>
    </source>
</evidence>
<reference evidence="11 12" key="1">
    <citation type="journal article" date="2010" name="PLoS ONE">
        <title>The genome sequence of the rumen methanogen Methanobrevibacter ruminantium reveals new possibilities for controlling ruminant methane emissions.</title>
        <authorList>
            <person name="Leahy S.C."/>
            <person name="Kelly W.J."/>
            <person name="Altermann E."/>
            <person name="Ronimus R.S."/>
            <person name="Yeoman C.J."/>
            <person name="Pacheco D.M."/>
            <person name="Li D."/>
            <person name="Kong Z."/>
            <person name="McTavish S."/>
            <person name="Sang C."/>
            <person name="Lambie S.C."/>
            <person name="Janssen P.H."/>
            <person name="Dey D."/>
            <person name="Attwood G.T."/>
        </authorList>
    </citation>
    <scope>NUCLEOTIDE SEQUENCE [LARGE SCALE GENOMIC DNA]</scope>
    <source>
        <strain evidence="12">ATCC 35063 / DSM 1093 / JCM 13430 / OCM 146 / M1</strain>
    </source>
</reference>
<feature type="region of interest" description="Disordered" evidence="9">
    <location>
        <begin position="474"/>
        <end position="545"/>
    </location>
</feature>
<accession>D3DZI6</accession>
<dbReference type="Proteomes" id="UP000008680">
    <property type="component" value="Chromosome"/>
</dbReference>
<feature type="region of interest" description="Disordered" evidence="9">
    <location>
        <begin position="233"/>
        <end position="269"/>
    </location>
</feature>
<organism evidence="11 12">
    <name type="scientific">Methanobrevibacter ruminantium (strain ATCC 35063 / DSM 1093 / JCM 13430 / OCM 146 / M1)</name>
    <name type="common">Methanobacterium ruminantium</name>
    <dbReference type="NCBI Taxonomy" id="634498"/>
    <lineage>
        <taxon>Archaea</taxon>
        <taxon>Methanobacteriati</taxon>
        <taxon>Methanobacteriota</taxon>
        <taxon>Methanomada group</taxon>
        <taxon>Methanobacteria</taxon>
        <taxon>Methanobacteriales</taxon>
        <taxon>Methanobacteriaceae</taxon>
        <taxon>Methanobrevibacter</taxon>
    </lineage>
</organism>
<name>D3DZI6_METRM</name>
<dbReference type="InterPro" id="IPR045867">
    <property type="entry name" value="DNA-dir_RpoC_beta_prime"/>
</dbReference>
<dbReference type="EC" id="2.7.7.6" evidence="8"/>
<evidence type="ECO:0000259" key="10">
    <source>
        <dbReference type="Pfam" id="PF04998"/>
    </source>
</evidence>
<dbReference type="GO" id="GO:0003899">
    <property type="term" value="F:DNA-directed RNA polymerase activity"/>
    <property type="evidence" value="ECO:0007669"/>
    <property type="project" value="UniProtKB-UniRule"/>
</dbReference>
<dbReference type="GO" id="GO:0003677">
    <property type="term" value="F:DNA binding"/>
    <property type="evidence" value="ECO:0007669"/>
    <property type="project" value="UniProtKB-UniRule"/>
</dbReference>
<keyword evidence="12" id="KW-1185">Reference proteome</keyword>
<feature type="compositionally biased region" description="Acidic residues" evidence="9">
    <location>
        <begin position="252"/>
        <end position="267"/>
    </location>
</feature>
<evidence type="ECO:0000256" key="1">
    <source>
        <dbReference type="ARBA" id="ARBA00022478"/>
    </source>
</evidence>
<evidence type="ECO:0000256" key="9">
    <source>
        <dbReference type="SAM" id="MobiDB-lite"/>
    </source>
</evidence>
<comment type="catalytic activity">
    <reaction evidence="7 8">
        <text>RNA(n) + a ribonucleoside 5'-triphosphate = RNA(n+1) + diphosphate</text>
        <dbReference type="Rhea" id="RHEA:21248"/>
        <dbReference type="Rhea" id="RHEA-COMP:14527"/>
        <dbReference type="Rhea" id="RHEA-COMP:17342"/>
        <dbReference type="ChEBI" id="CHEBI:33019"/>
        <dbReference type="ChEBI" id="CHEBI:61557"/>
        <dbReference type="ChEBI" id="CHEBI:140395"/>
        <dbReference type="EC" id="2.7.7.6"/>
    </reaction>
</comment>
<keyword evidence="6 8" id="KW-0804">Transcription</keyword>
<dbReference type="Gene3D" id="1.10.150.390">
    <property type="match status" value="1"/>
</dbReference>
<proteinExistence type="inferred from homology"/>